<dbReference type="EMBL" id="NSDJ01000001">
    <property type="protein sequence ID" value="RKF69901.1"/>
    <property type="molecule type" value="Genomic_DNA"/>
</dbReference>
<reference evidence="1 2" key="1">
    <citation type="submission" date="2017-08" db="EMBL/GenBank/DDBJ databases">
        <title>Comparative genomics of bacteria isolated from necrotic lesions of AOD affected trees.</title>
        <authorList>
            <person name="Doonan J."/>
            <person name="Denman S."/>
            <person name="Mcdonald J.E."/>
        </authorList>
    </citation>
    <scope>NUCLEOTIDE SEQUENCE [LARGE SCALE GENOMIC DNA]</scope>
    <source>
        <strain evidence="1 2">CIP 105588</strain>
    </source>
</reference>
<sequence>MLKIHLLPIPLRFPEEALTIKETITIINAVYIWKGEEQNRPAGAVLSFLKRGMKKINADVKGWAR</sequence>
<evidence type="ECO:0000313" key="1">
    <source>
        <dbReference type="EMBL" id="RKF69901.1"/>
    </source>
</evidence>
<protein>
    <submittedName>
        <fullName evidence="1">Uncharacterized protein</fullName>
    </submittedName>
</protein>
<gene>
    <name evidence="1" type="ORF">CKQ54_16620</name>
</gene>
<dbReference type="RefSeq" id="WP_120349683.1">
    <property type="nucleotide sequence ID" value="NZ_NSDJ01000001.1"/>
</dbReference>
<evidence type="ECO:0000313" key="2">
    <source>
        <dbReference type="Proteomes" id="UP000284853"/>
    </source>
</evidence>
<proteinExistence type="predicted"/>
<organism evidence="1 2">
    <name type="scientific">Rahnella variigena</name>
    <dbReference type="NCBI Taxonomy" id="574964"/>
    <lineage>
        <taxon>Bacteria</taxon>
        <taxon>Pseudomonadati</taxon>
        <taxon>Pseudomonadota</taxon>
        <taxon>Gammaproteobacteria</taxon>
        <taxon>Enterobacterales</taxon>
        <taxon>Yersiniaceae</taxon>
        <taxon>Rahnella</taxon>
    </lineage>
</organism>
<dbReference type="GeneID" id="302710433"/>
<dbReference type="Proteomes" id="UP000284853">
    <property type="component" value="Unassembled WGS sequence"/>
</dbReference>
<keyword evidence="2" id="KW-1185">Reference proteome</keyword>
<accession>A0ABX9PXX9</accession>
<comment type="caution">
    <text evidence="1">The sequence shown here is derived from an EMBL/GenBank/DDBJ whole genome shotgun (WGS) entry which is preliminary data.</text>
</comment>
<name>A0ABX9PXX9_9GAMM</name>